<accession>A0A2N9JAX2</accession>
<dbReference type="FunFam" id="3.40.50.2000:FF:000120">
    <property type="entry name" value="UDP-glycosyltransferase 76C1"/>
    <property type="match status" value="2"/>
</dbReference>
<dbReference type="FunFam" id="3.40.50.2000:FF:000060">
    <property type="entry name" value="Glycosyltransferase"/>
    <property type="match status" value="2"/>
</dbReference>
<keyword evidence="2" id="KW-0808">Transferase</keyword>
<dbReference type="SUPFAM" id="SSF53756">
    <property type="entry name" value="UDP-Glycosyltransferase/glycogen phosphorylase"/>
    <property type="match status" value="2"/>
</dbReference>
<evidence type="ECO:0000313" key="3">
    <source>
        <dbReference type="EMBL" id="SPD33609.1"/>
    </source>
</evidence>
<proteinExistence type="inferred from homology"/>
<evidence type="ECO:0000256" key="1">
    <source>
        <dbReference type="ARBA" id="ARBA00009995"/>
    </source>
</evidence>
<evidence type="ECO:0008006" key="4">
    <source>
        <dbReference type="Google" id="ProtNLM"/>
    </source>
</evidence>
<reference evidence="3" key="1">
    <citation type="submission" date="2018-02" db="EMBL/GenBank/DDBJ databases">
        <authorList>
            <person name="Cohen D.B."/>
            <person name="Kent A.D."/>
        </authorList>
    </citation>
    <scope>NUCLEOTIDE SEQUENCE</scope>
</reference>
<dbReference type="GO" id="GO:0080044">
    <property type="term" value="F:quercetin 7-O-glucosyltransferase activity"/>
    <property type="evidence" value="ECO:0007669"/>
    <property type="project" value="TreeGrafter"/>
</dbReference>
<protein>
    <recommendedName>
        <fullName evidence="4">UDP-glycosyltransferases domain-containing protein</fullName>
    </recommendedName>
</protein>
<evidence type="ECO:0000256" key="2">
    <source>
        <dbReference type="ARBA" id="ARBA00022679"/>
    </source>
</evidence>
<comment type="similarity">
    <text evidence="1">Belongs to the UDP-glycosyltransferase family.</text>
</comment>
<gene>
    <name evidence="3" type="ORF">FSB_LOCUS61491</name>
</gene>
<dbReference type="PANTHER" id="PTHR11926:SF1374">
    <property type="entry name" value="UDP-GLYCOSYLTRANSFERASE 76F1-RELATED"/>
    <property type="match status" value="1"/>
</dbReference>
<dbReference type="AlphaFoldDB" id="A0A2N9JAX2"/>
<dbReference type="Gene3D" id="3.40.50.2000">
    <property type="entry name" value="Glycogen Phosphorylase B"/>
    <property type="match status" value="4"/>
</dbReference>
<dbReference type="EMBL" id="OIVN01006463">
    <property type="protein sequence ID" value="SPD33609.1"/>
    <property type="molecule type" value="Genomic_DNA"/>
</dbReference>
<dbReference type="InterPro" id="IPR002213">
    <property type="entry name" value="UDP_glucos_trans"/>
</dbReference>
<name>A0A2N9JAX2_FAGSY</name>
<dbReference type="PANTHER" id="PTHR11926">
    <property type="entry name" value="GLUCOSYL/GLUCURONOSYL TRANSFERASES"/>
    <property type="match status" value="1"/>
</dbReference>
<organism evidence="3">
    <name type="scientific">Fagus sylvatica</name>
    <name type="common">Beechnut</name>
    <dbReference type="NCBI Taxonomy" id="28930"/>
    <lineage>
        <taxon>Eukaryota</taxon>
        <taxon>Viridiplantae</taxon>
        <taxon>Streptophyta</taxon>
        <taxon>Embryophyta</taxon>
        <taxon>Tracheophyta</taxon>
        <taxon>Spermatophyta</taxon>
        <taxon>Magnoliopsida</taxon>
        <taxon>eudicotyledons</taxon>
        <taxon>Gunneridae</taxon>
        <taxon>Pentapetalae</taxon>
        <taxon>rosids</taxon>
        <taxon>fabids</taxon>
        <taxon>Fagales</taxon>
        <taxon>Fagaceae</taxon>
        <taxon>Fagus</taxon>
    </lineage>
</organism>
<dbReference type="CDD" id="cd03784">
    <property type="entry name" value="GT1_Gtf-like"/>
    <property type="match status" value="2"/>
</dbReference>
<dbReference type="GO" id="GO:0080043">
    <property type="term" value="F:quercetin 3-O-glucosyltransferase activity"/>
    <property type="evidence" value="ECO:0007669"/>
    <property type="project" value="TreeGrafter"/>
</dbReference>
<sequence>MMENQIDTKMEKRKGRRLVLFPLPLQGHINPMLLLASILHSKGYSITIINTNFNSLNPSHYPNFTFHSLPDGLLESESSSSSDLVVLIKLINIKCVAPFRDCMVKLLSDVSEEPVSCLISDAVFYFTQAVADSLKLPRIVLRTSGVSSFVVFAAFPLLRERGYLPIQDSQLEEPVAEFPPLKVKDLPMINTVNSESYNEIVAGMINESKASSGIIWNSFEDLEQSAIDTIRQDFQIPIFPIGPFHKYYPASTSSSLLTQDQSSISWLDKQAPKSVIYASFGSIAALSEAQFLEIAWGLANSNQPFLWVVRPGLVRGSEWLEPLPSEFLETLNGKGHIIKWAPQQEVLAHPAVGAFWTHTGWNSTLESICEGVPMICMPCFTDQKVNAKYISQVWKIGLQLENELDRGEIERSIRGLMVEKEGEEIRERISKLKDKANFCLQQDGLLKSEASISDVIALLTLLNVNCVTPFRDCLAKLLTDVSKESVACLITDAVWHFTQAVAEALKIKRIVLRTSNLSSFLAFVALPRLREKGYLPIQESRLEEPVQELPPLKVKDIPVINTRNTEDQYQLLSGMVKETRASSGLIWNTLEELEPLDLTTCRQDFPIPTFLIGPFHKCFPASSSSLLTQDQSSISWLNTQAPKSVIYVSFGSIAAINEAQFLEIAWGLADSSQPFLWAVRPGLVRDSEWLESLPNGFLENLNGRGHIVKWAPQQEVLAHPATGGFWTHNGWNSTLESICEGVPMICQPCFGDQFVNARHVSHVWEVGVHLENKIERVEIARAIRRLMVEADGKEIRERIMHLKELVDDCLKQGGSSYQSLENLTSYILSF</sequence>
<dbReference type="Pfam" id="PF00201">
    <property type="entry name" value="UDPGT"/>
    <property type="match status" value="2"/>
</dbReference>